<dbReference type="SUPFAM" id="SSF53448">
    <property type="entry name" value="Nucleotide-diphospho-sugar transferases"/>
    <property type="match status" value="1"/>
</dbReference>
<protein>
    <recommendedName>
        <fullName evidence="1">Streptomycin biosynthesis protein StrF domain-containing protein</fullName>
    </recommendedName>
</protein>
<proteinExistence type="predicted"/>
<dbReference type="InterPro" id="IPR059123">
    <property type="entry name" value="StrF_dom"/>
</dbReference>
<comment type="caution">
    <text evidence="2">The sequence shown here is derived from an EMBL/GenBank/DDBJ whole genome shotgun (WGS) entry which is preliminary data.</text>
</comment>
<evidence type="ECO:0000313" key="3">
    <source>
        <dbReference type="Proteomes" id="UP000248557"/>
    </source>
</evidence>
<dbReference type="CDD" id="cd00761">
    <property type="entry name" value="Glyco_tranf_GTA_type"/>
    <property type="match status" value="1"/>
</dbReference>
<dbReference type="EMBL" id="NGJK01000005">
    <property type="protein sequence ID" value="RAP03763.1"/>
    <property type="molecule type" value="Genomic_DNA"/>
</dbReference>
<evidence type="ECO:0000259" key="1">
    <source>
        <dbReference type="Pfam" id="PF13712"/>
    </source>
</evidence>
<dbReference type="Proteomes" id="UP000248557">
    <property type="component" value="Unassembled WGS sequence"/>
</dbReference>
<dbReference type="InterPro" id="IPR029044">
    <property type="entry name" value="Nucleotide-diphossugar_trans"/>
</dbReference>
<accession>A0A328Q2J2</accession>
<sequence>MMSIVCVYNNKTILEEYLLKSLKKQTSKYELILVDNRKNKYSSAANALNHGARKAHGNYIVFAHQDIYFSQNSWLDRTEKCLSTLNNIGIVGVAGKTTDSLVRSNIKQGIIPVDVTPYKLEKVELASTLDECLFIIPRNVFKKYELNEKICPDWHLYCVDYVYNIKNKKYNAYLIPTELEHRSKGASMSEGYYDTLPNLQKKYMKEKIIRTCMGDWFTFIPVSIQRKIKKYKQY</sequence>
<organism evidence="2 3">
    <name type="scientific">Methanosphaera stadtmanae</name>
    <dbReference type="NCBI Taxonomy" id="2317"/>
    <lineage>
        <taxon>Archaea</taxon>
        <taxon>Methanobacteriati</taxon>
        <taxon>Methanobacteriota</taxon>
        <taxon>Methanomada group</taxon>
        <taxon>Methanobacteria</taxon>
        <taxon>Methanobacteriales</taxon>
        <taxon>Methanobacteriaceae</taxon>
        <taxon>Methanosphaera</taxon>
    </lineage>
</organism>
<dbReference type="AlphaFoldDB" id="A0A328Q2J2"/>
<evidence type="ECO:0000313" key="2">
    <source>
        <dbReference type="EMBL" id="RAP03763.1"/>
    </source>
</evidence>
<name>A0A328Q2J2_9EURY</name>
<reference evidence="2 3" key="1">
    <citation type="submission" date="2017-05" db="EMBL/GenBank/DDBJ databases">
        <title>Host range expansion of the Methanosphaera genus to humans and monogastric animals involves recent and extensive reduction in genome content.</title>
        <authorList>
            <person name="Hoedt E.C."/>
            <person name="Volmer J.G."/>
            <person name="Parks D.H."/>
            <person name="Rosewarne C.P."/>
            <person name="Denman S.E."/>
            <person name="Mcsweeney C.S."/>
            <person name="O Cuiv P."/>
            <person name="Hugenholtz P."/>
            <person name="Tyson G.W."/>
            <person name="Morrison M."/>
        </authorList>
    </citation>
    <scope>NUCLEOTIDE SEQUENCE [LARGE SCALE GENOMIC DNA]</scope>
    <source>
        <strain evidence="2 3">PA5</strain>
    </source>
</reference>
<dbReference type="Gene3D" id="3.90.550.10">
    <property type="entry name" value="Spore Coat Polysaccharide Biosynthesis Protein SpsA, Chain A"/>
    <property type="match status" value="1"/>
</dbReference>
<gene>
    <name evidence="2" type="ORF">CA615_00310</name>
</gene>
<feature type="domain" description="Streptomycin biosynthesis protein StrF" evidence="1">
    <location>
        <begin position="4"/>
        <end position="171"/>
    </location>
</feature>
<dbReference type="Pfam" id="PF13712">
    <property type="entry name" value="Glyco_tranf_2_5"/>
    <property type="match status" value="1"/>
</dbReference>
<dbReference type="RefSeq" id="WP_112149245.1">
    <property type="nucleotide sequence ID" value="NZ_NGJK01000005.1"/>
</dbReference>